<evidence type="ECO:0000313" key="1">
    <source>
        <dbReference type="EMBL" id="KAF7771622.1"/>
    </source>
</evidence>
<dbReference type="Proteomes" id="UP000629468">
    <property type="component" value="Unassembled WGS sequence"/>
</dbReference>
<dbReference type="EMBL" id="JABXXO010000008">
    <property type="protein sequence ID" value="KAF7771622.1"/>
    <property type="molecule type" value="Genomic_DNA"/>
</dbReference>
<proteinExistence type="predicted"/>
<gene>
    <name evidence="1" type="ORF">Agabi119p4_5933</name>
</gene>
<sequence>MLKFWTVSRACWKFIFLTHSRIFGPACMCEKNPRFIRYHAPVLNANEPTENPQVAFVLIFCLMPQSRLNIESTF</sequence>
<reference evidence="1 2" key="1">
    <citation type="journal article" name="Sci. Rep.">
        <title>Telomere-to-telomere assembled and centromere annotated genomes of the two main subspecies of the button mushroom Agaricus bisporus reveal especially polymorphic chromosome ends.</title>
        <authorList>
            <person name="Sonnenberg A.S.M."/>
            <person name="Sedaghat-Telgerd N."/>
            <person name="Lavrijssen B."/>
            <person name="Ohm R.A."/>
            <person name="Hendrickx P.M."/>
            <person name="Scholtmeijer K."/>
            <person name="Baars J.J.P."/>
            <person name="van Peer A."/>
        </authorList>
    </citation>
    <scope>NUCLEOTIDE SEQUENCE [LARGE SCALE GENOMIC DNA]</scope>
    <source>
        <strain evidence="1 2">H119_p4</strain>
    </source>
</reference>
<evidence type="ECO:0000313" key="2">
    <source>
        <dbReference type="Proteomes" id="UP000629468"/>
    </source>
</evidence>
<organism evidence="1 2">
    <name type="scientific">Agaricus bisporus var. burnettii</name>
    <dbReference type="NCBI Taxonomy" id="192524"/>
    <lineage>
        <taxon>Eukaryota</taxon>
        <taxon>Fungi</taxon>
        <taxon>Dikarya</taxon>
        <taxon>Basidiomycota</taxon>
        <taxon>Agaricomycotina</taxon>
        <taxon>Agaricomycetes</taxon>
        <taxon>Agaricomycetidae</taxon>
        <taxon>Agaricales</taxon>
        <taxon>Agaricineae</taxon>
        <taxon>Agaricaceae</taxon>
        <taxon>Agaricus</taxon>
    </lineage>
</organism>
<comment type="caution">
    <text evidence="1">The sequence shown here is derived from an EMBL/GenBank/DDBJ whole genome shotgun (WGS) entry which is preliminary data.</text>
</comment>
<accession>A0A8H7F0W3</accession>
<protein>
    <submittedName>
        <fullName evidence="1">Uncharacterized protein</fullName>
    </submittedName>
</protein>
<dbReference type="AlphaFoldDB" id="A0A8H7F0W3"/>
<name>A0A8H7F0W3_AGABI</name>